<comment type="similarity">
    <text evidence="1 7">Belongs to the glycosyl hydrolase 43 family.</text>
</comment>
<dbReference type="SUPFAM" id="SSF75005">
    <property type="entry name" value="Arabinanase/levansucrase/invertase"/>
    <property type="match status" value="1"/>
</dbReference>
<dbReference type="PANTHER" id="PTHR43772">
    <property type="entry name" value="ENDO-1,4-BETA-XYLANASE"/>
    <property type="match status" value="1"/>
</dbReference>
<dbReference type="InterPro" id="IPR052176">
    <property type="entry name" value="Glycosyl_Hydrlase_43_Enz"/>
</dbReference>
<reference evidence="8 9" key="1">
    <citation type="journal article" date="2017" name="BMC Genomics">
        <title>Comparative genomic and phylogenomic analyses of the Bifidobacteriaceae family.</title>
        <authorList>
            <person name="Lugli G.A."/>
            <person name="Milani C."/>
            <person name="Turroni F."/>
            <person name="Duranti S."/>
            <person name="Mancabelli L."/>
            <person name="Mangifesta M."/>
            <person name="Ferrario C."/>
            <person name="Modesto M."/>
            <person name="Mattarelli P."/>
            <person name="Jiri K."/>
            <person name="van Sinderen D."/>
            <person name="Ventura M."/>
        </authorList>
    </citation>
    <scope>NUCLEOTIDE SEQUENCE [LARGE SCALE GENOMIC DNA]</scope>
    <source>
        <strain evidence="8 9">DSM 24762</strain>
    </source>
</reference>
<feature type="site" description="Important for catalytic activity, responsible for pKa modulation of the active site Glu and correct orientation of both the proton donor and substrate" evidence="6">
    <location>
        <position position="142"/>
    </location>
</feature>
<dbReference type="RefSeq" id="WP_094726132.1">
    <property type="nucleotide sequence ID" value="NZ_JBHLWS010000002.1"/>
</dbReference>
<organism evidence="8 9">
    <name type="scientific">Alloscardovia macacae</name>
    <dbReference type="NCBI Taxonomy" id="1160091"/>
    <lineage>
        <taxon>Bacteria</taxon>
        <taxon>Bacillati</taxon>
        <taxon>Actinomycetota</taxon>
        <taxon>Actinomycetes</taxon>
        <taxon>Bifidobacteriales</taxon>
        <taxon>Bifidobacteriaceae</taxon>
        <taxon>Alloscardovia</taxon>
    </lineage>
</organism>
<accession>A0A261F7D6</accession>
<keyword evidence="2" id="KW-0624">Polysaccharide degradation</keyword>
<dbReference type="EMBL" id="MWWT01000001">
    <property type="protein sequence ID" value="OZG55047.1"/>
    <property type="molecule type" value="Genomic_DNA"/>
</dbReference>
<evidence type="ECO:0000256" key="4">
    <source>
        <dbReference type="ARBA" id="ARBA00023277"/>
    </source>
</evidence>
<evidence type="ECO:0000256" key="1">
    <source>
        <dbReference type="ARBA" id="ARBA00009865"/>
    </source>
</evidence>
<comment type="caution">
    <text evidence="8">The sequence shown here is derived from an EMBL/GenBank/DDBJ whole genome shotgun (WGS) entry which is preliminary data.</text>
</comment>
<evidence type="ECO:0000313" key="9">
    <source>
        <dbReference type="Proteomes" id="UP000243657"/>
    </source>
</evidence>
<evidence type="ECO:0000256" key="7">
    <source>
        <dbReference type="RuleBase" id="RU361187"/>
    </source>
</evidence>
<dbReference type="GO" id="GO:0004553">
    <property type="term" value="F:hydrolase activity, hydrolyzing O-glycosyl compounds"/>
    <property type="evidence" value="ECO:0007669"/>
    <property type="project" value="InterPro"/>
</dbReference>
<keyword evidence="5 7" id="KW-0326">Glycosidase</keyword>
<evidence type="ECO:0000256" key="6">
    <source>
        <dbReference type="PIRSR" id="PIRSR606710-2"/>
    </source>
</evidence>
<keyword evidence="2" id="KW-0858">Xylan degradation</keyword>
<evidence type="ECO:0000256" key="5">
    <source>
        <dbReference type="ARBA" id="ARBA00023295"/>
    </source>
</evidence>
<dbReference type="Proteomes" id="UP000243657">
    <property type="component" value="Unassembled WGS sequence"/>
</dbReference>
<evidence type="ECO:0000313" key="8">
    <source>
        <dbReference type="EMBL" id="OZG55047.1"/>
    </source>
</evidence>
<keyword evidence="4" id="KW-0119">Carbohydrate metabolism</keyword>
<dbReference type="Gene3D" id="2.115.10.20">
    <property type="entry name" value="Glycosyl hydrolase domain, family 43"/>
    <property type="match status" value="1"/>
</dbReference>
<dbReference type="Pfam" id="PF04616">
    <property type="entry name" value="Glyco_hydro_43"/>
    <property type="match status" value="1"/>
</dbReference>
<keyword evidence="9" id="KW-1185">Reference proteome</keyword>
<dbReference type="PANTHER" id="PTHR43772:SF2">
    <property type="entry name" value="PUTATIVE (AFU_ORTHOLOGUE AFUA_2G04480)-RELATED"/>
    <property type="match status" value="1"/>
</dbReference>
<evidence type="ECO:0000256" key="2">
    <source>
        <dbReference type="ARBA" id="ARBA00022651"/>
    </source>
</evidence>
<dbReference type="GO" id="GO:0045493">
    <property type="term" value="P:xylan catabolic process"/>
    <property type="evidence" value="ECO:0007669"/>
    <property type="project" value="UniProtKB-KW"/>
</dbReference>
<protein>
    <submittedName>
        <fullName evidence="8">Alpha-N-arabinofuranosidase</fullName>
    </submittedName>
</protein>
<evidence type="ECO:0000256" key="3">
    <source>
        <dbReference type="ARBA" id="ARBA00022801"/>
    </source>
</evidence>
<gene>
    <name evidence="8" type="ORF">ALMA_0372</name>
</gene>
<dbReference type="AlphaFoldDB" id="A0A261F7D6"/>
<proteinExistence type="inferred from homology"/>
<dbReference type="InterPro" id="IPR006710">
    <property type="entry name" value="Glyco_hydro_43"/>
</dbReference>
<keyword evidence="3 7" id="KW-0378">Hydrolase</keyword>
<sequence>MNPFLPEGEYIPDAEPYIFGDRVYIYGSHDQFGAPIFCTGDYMAWSAPVESFEKPGAWRCDGVLYRKTQDPLNTLGLRLLFAPDVCQGPDGRFYLYYAFDFMGIMGVAVADEPAGPFEFYGHVRHADGTLWGRRAGDSFPFDPAVLVDGGRVYLYSGFYTPVSRVLTGFHQLNFPGGVVVELSDDMLTLKGEEELAFPREDGEFFEASSIRKIGAYYYFVYSSQRNHELKYAVSSRPNGGFEYAGTLVSIGNVGLHGITDERHADNYLGNTHGGLLQRGEDFYIFYHRQTNRTSYARQACAEKLTYTRDARGMLHFQQAEITTRGADDAPLTLGVSAETSLKAYTASTLWAGGHETLRYDAPMTRAERAKHPYFTQERGEDGVSGIAVRQYIANMTDGATCGFTYVSTACLEELSRVSVRARARRGAVGELVVSVQARGQARGQRRESQRAVLARIPVSGRGTRGFVMKPQWAVYEAAAFALERKEIGADEVALYVTYEGTGAVDLLDMCGTCGE</sequence>
<dbReference type="InterPro" id="IPR023296">
    <property type="entry name" value="Glyco_hydro_beta-prop_sf"/>
</dbReference>
<name>A0A261F7D6_9BIFI</name>